<dbReference type="PRINTS" id="PR00625">
    <property type="entry name" value="JDOMAIN"/>
</dbReference>
<evidence type="ECO:0000313" key="4">
    <source>
        <dbReference type="EMBL" id="MEX0431323.1"/>
    </source>
</evidence>
<dbReference type="SUPFAM" id="SSF49493">
    <property type="entry name" value="HSP40/DnaJ peptide-binding domain"/>
    <property type="match status" value="2"/>
</dbReference>
<dbReference type="Gene3D" id="1.10.287.110">
    <property type="entry name" value="DnaJ domain"/>
    <property type="match status" value="1"/>
</dbReference>
<evidence type="ECO:0000259" key="3">
    <source>
        <dbReference type="PROSITE" id="PS50076"/>
    </source>
</evidence>
<evidence type="ECO:0000256" key="1">
    <source>
        <dbReference type="ARBA" id="ARBA00023186"/>
    </source>
</evidence>
<dbReference type="InterPro" id="IPR002939">
    <property type="entry name" value="DnaJ_C"/>
</dbReference>
<dbReference type="SMART" id="SM00271">
    <property type="entry name" value="DnaJ"/>
    <property type="match status" value="1"/>
</dbReference>
<dbReference type="CDD" id="cd10747">
    <property type="entry name" value="DnaJ_C"/>
    <property type="match status" value="1"/>
</dbReference>
<dbReference type="InterPro" id="IPR008971">
    <property type="entry name" value="HSP40/DnaJ_pept-bd"/>
</dbReference>
<proteinExistence type="predicted"/>
<dbReference type="SUPFAM" id="SSF46565">
    <property type="entry name" value="Chaperone J-domain"/>
    <property type="match status" value="1"/>
</dbReference>
<dbReference type="InterPro" id="IPR018253">
    <property type="entry name" value="DnaJ_domain_CS"/>
</dbReference>
<accession>A0ABV3T842</accession>
<keyword evidence="1" id="KW-0143">Chaperone</keyword>
<reference evidence="4 5" key="1">
    <citation type="submission" date="2024-02" db="EMBL/GenBank/DDBJ databases">
        <title>New especies of Spiribacter isolated from saline water.</title>
        <authorList>
            <person name="Leon M.J."/>
            <person name="De La Haba R."/>
            <person name="Sanchez-Porro C."/>
            <person name="Ventosa A."/>
        </authorList>
    </citation>
    <scope>NUCLEOTIDE SEQUENCE [LARGE SCALE GENOMIC DNA]</scope>
    <source>
        <strain evidence="5">ag22IC4-189</strain>
    </source>
</reference>
<dbReference type="Pfam" id="PF01556">
    <property type="entry name" value="DnaJ_C"/>
    <property type="match status" value="1"/>
</dbReference>
<name>A0ABV3T842_9GAMM</name>
<dbReference type="CDD" id="cd06257">
    <property type="entry name" value="DnaJ"/>
    <property type="match status" value="1"/>
</dbReference>
<feature type="region of interest" description="Disordered" evidence="2">
    <location>
        <begin position="71"/>
        <end position="92"/>
    </location>
</feature>
<feature type="domain" description="J" evidence="3">
    <location>
        <begin position="5"/>
        <end position="69"/>
    </location>
</feature>
<evidence type="ECO:0000256" key="2">
    <source>
        <dbReference type="SAM" id="MobiDB-lite"/>
    </source>
</evidence>
<dbReference type="PANTHER" id="PTHR43096">
    <property type="entry name" value="DNAJ HOMOLOG 1, MITOCHONDRIAL-RELATED"/>
    <property type="match status" value="1"/>
</dbReference>
<sequence>MEFQDYYKTLGVNREASKDEIKKAYRRLARKYHPDVSQEPDAETKFKQVAEAYEVLKDPDKRKMYDELGENWQSGQDFRPPPGWEQQTGTRGGASYSAGFGDFSDFFENLFGGGLGGGFGSSGFGKGPDGDRHTAGHARDFRAPDTTAKLQIDLEDAYAGATKSVDISAGGESPKRLRVKIPEGVTNGQQIRLKGQGTRSPMSSEPGDLLLEIHIRPHDRFHLRGKDIHVDVPVAPWEAALGGTIPAPTLGGTVELKIPRGSQTGTRLRLKGRGLPGRNRGNQYVSLKIVNPPLDSQQSEDFFKSMAEAFDFDPRASTS</sequence>
<dbReference type="InterPro" id="IPR036869">
    <property type="entry name" value="J_dom_sf"/>
</dbReference>
<dbReference type="PROSITE" id="PS00636">
    <property type="entry name" value="DNAJ_1"/>
    <property type="match status" value="1"/>
</dbReference>
<dbReference type="PANTHER" id="PTHR43096:SF52">
    <property type="entry name" value="DNAJ HOMOLOG 1, MITOCHONDRIAL-RELATED"/>
    <property type="match status" value="1"/>
</dbReference>
<dbReference type="Proteomes" id="UP001556637">
    <property type="component" value="Unassembled WGS sequence"/>
</dbReference>
<dbReference type="Gene3D" id="2.60.260.20">
    <property type="entry name" value="Urease metallochaperone UreE, N-terminal domain"/>
    <property type="match status" value="2"/>
</dbReference>
<dbReference type="Pfam" id="PF00226">
    <property type="entry name" value="DnaJ"/>
    <property type="match status" value="1"/>
</dbReference>
<dbReference type="InterPro" id="IPR001623">
    <property type="entry name" value="DnaJ_domain"/>
</dbReference>
<gene>
    <name evidence="4" type="ORF">V6X30_07915</name>
</gene>
<keyword evidence="5" id="KW-1185">Reference proteome</keyword>
<dbReference type="PROSITE" id="PS50076">
    <property type="entry name" value="DNAJ_2"/>
    <property type="match status" value="1"/>
</dbReference>
<organism evidence="4 5">
    <name type="scientific">Spiribacter insolitus</name>
    <dbReference type="NCBI Taxonomy" id="3122417"/>
    <lineage>
        <taxon>Bacteria</taxon>
        <taxon>Pseudomonadati</taxon>
        <taxon>Pseudomonadota</taxon>
        <taxon>Gammaproteobacteria</taxon>
        <taxon>Chromatiales</taxon>
        <taxon>Ectothiorhodospiraceae</taxon>
        <taxon>Spiribacter</taxon>
    </lineage>
</organism>
<dbReference type="EMBL" id="JBAKFF010000001">
    <property type="protein sequence ID" value="MEX0431323.1"/>
    <property type="molecule type" value="Genomic_DNA"/>
</dbReference>
<protein>
    <submittedName>
        <fullName evidence="4">DnaJ C-terminal domain-containing protein</fullName>
    </submittedName>
</protein>
<comment type="caution">
    <text evidence="4">The sequence shown here is derived from an EMBL/GenBank/DDBJ whole genome shotgun (WGS) entry which is preliminary data.</text>
</comment>
<evidence type="ECO:0000313" key="5">
    <source>
        <dbReference type="Proteomes" id="UP001556637"/>
    </source>
</evidence>
<dbReference type="RefSeq" id="WP_367984077.1">
    <property type="nucleotide sequence ID" value="NZ_JBAKFF010000001.1"/>
</dbReference>